<dbReference type="Proteomes" id="UP001057402">
    <property type="component" value="Chromosome 6"/>
</dbReference>
<sequence length="149" mass="16960">MAEDQFQSSLLEAEALIPSFQDEAEDECHAGAGRDYPRMGEDDCLATSRWQFLQLEQLQGRCNPSPSEYIDAGIDEPNLVFYWGLKPGHSNPLDVQSLKDDFWTNFKGYPDPVYGENEQRVRLLCQHHPKNMVGFLAVEQGAQYFSGLR</sequence>
<keyword evidence="2" id="KW-1185">Reference proteome</keyword>
<reference evidence="2" key="1">
    <citation type="journal article" date="2023" name="Front. Plant Sci.">
        <title>Chromosomal-level genome assembly of Melastoma candidum provides insights into trichome evolution.</title>
        <authorList>
            <person name="Zhong Y."/>
            <person name="Wu W."/>
            <person name="Sun C."/>
            <person name="Zou P."/>
            <person name="Liu Y."/>
            <person name="Dai S."/>
            <person name="Zhou R."/>
        </authorList>
    </citation>
    <scope>NUCLEOTIDE SEQUENCE [LARGE SCALE GENOMIC DNA]</scope>
</reference>
<gene>
    <name evidence="1" type="ORF">MLD38_020587</name>
</gene>
<accession>A0ACB9QDX1</accession>
<organism evidence="1 2">
    <name type="scientific">Melastoma candidum</name>
    <dbReference type="NCBI Taxonomy" id="119954"/>
    <lineage>
        <taxon>Eukaryota</taxon>
        <taxon>Viridiplantae</taxon>
        <taxon>Streptophyta</taxon>
        <taxon>Embryophyta</taxon>
        <taxon>Tracheophyta</taxon>
        <taxon>Spermatophyta</taxon>
        <taxon>Magnoliopsida</taxon>
        <taxon>eudicotyledons</taxon>
        <taxon>Gunneridae</taxon>
        <taxon>Pentapetalae</taxon>
        <taxon>rosids</taxon>
        <taxon>malvids</taxon>
        <taxon>Myrtales</taxon>
        <taxon>Melastomataceae</taxon>
        <taxon>Melastomatoideae</taxon>
        <taxon>Melastomateae</taxon>
        <taxon>Melastoma</taxon>
    </lineage>
</organism>
<name>A0ACB9QDX1_9MYRT</name>
<dbReference type="EMBL" id="CM042885">
    <property type="protein sequence ID" value="KAI4364506.1"/>
    <property type="molecule type" value="Genomic_DNA"/>
</dbReference>
<protein>
    <submittedName>
        <fullName evidence="1">Uncharacterized protein</fullName>
    </submittedName>
</protein>
<evidence type="ECO:0000313" key="2">
    <source>
        <dbReference type="Proteomes" id="UP001057402"/>
    </source>
</evidence>
<proteinExistence type="predicted"/>
<evidence type="ECO:0000313" key="1">
    <source>
        <dbReference type="EMBL" id="KAI4364506.1"/>
    </source>
</evidence>
<comment type="caution">
    <text evidence="1">The sequence shown here is derived from an EMBL/GenBank/DDBJ whole genome shotgun (WGS) entry which is preliminary data.</text>
</comment>